<keyword evidence="2" id="KW-1003">Cell membrane</keyword>
<evidence type="ECO:0000256" key="6">
    <source>
        <dbReference type="SAM" id="MobiDB-lite"/>
    </source>
</evidence>
<organism evidence="9 10">
    <name type="scientific">Nakamurella flavida</name>
    <dbReference type="NCBI Taxonomy" id="363630"/>
    <lineage>
        <taxon>Bacteria</taxon>
        <taxon>Bacillati</taxon>
        <taxon>Actinomycetota</taxon>
        <taxon>Actinomycetes</taxon>
        <taxon>Nakamurellales</taxon>
        <taxon>Nakamurellaceae</taxon>
        <taxon>Nakamurella</taxon>
    </lineage>
</organism>
<dbReference type="PROSITE" id="PS50850">
    <property type="entry name" value="MFS"/>
    <property type="match status" value="1"/>
</dbReference>
<dbReference type="InterPro" id="IPR011701">
    <property type="entry name" value="MFS"/>
</dbReference>
<feature type="region of interest" description="Disordered" evidence="6">
    <location>
        <begin position="437"/>
        <end position="465"/>
    </location>
</feature>
<evidence type="ECO:0000256" key="4">
    <source>
        <dbReference type="ARBA" id="ARBA00022989"/>
    </source>
</evidence>
<dbReference type="GO" id="GO:0005886">
    <property type="term" value="C:plasma membrane"/>
    <property type="evidence" value="ECO:0007669"/>
    <property type="project" value="UniProtKB-SubCell"/>
</dbReference>
<feature type="transmembrane region" description="Helical" evidence="7">
    <location>
        <begin position="284"/>
        <end position="303"/>
    </location>
</feature>
<dbReference type="Gene3D" id="1.20.1250.20">
    <property type="entry name" value="MFS general substrate transporter like domains"/>
    <property type="match status" value="1"/>
</dbReference>
<reference evidence="9" key="1">
    <citation type="submission" date="2021-01" db="EMBL/GenBank/DDBJ databases">
        <title>KCTC 19127 draft genome.</title>
        <authorList>
            <person name="An D."/>
        </authorList>
    </citation>
    <scope>NUCLEOTIDE SEQUENCE</scope>
    <source>
        <strain evidence="9">KCTC 19127</strain>
    </source>
</reference>
<feature type="transmembrane region" description="Helical" evidence="7">
    <location>
        <begin position="101"/>
        <end position="122"/>
    </location>
</feature>
<comment type="caution">
    <text evidence="9">The sequence shown here is derived from an EMBL/GenBank/DDBJ whole genome shotgun (WGS) entry which is preliminary data.</text>
</comment>
<dbReference type="GO" id="GO:0022857">
    <property type="term" value="F:transmembrane transporter activity"/>
    <property type="evidence" value="ECO:0007669"/>
    <property type="project" value="InterPro"/>
</dbReference>
<feature type="compositionally biased region" description="Low complexity" evidence="6">
    <location>
        <begin position="440"/>
        <end position="457"/>
    </location>
</feature>
<evidence type="ECO:0000256" key="5">
    <source>
        <dbReference type="ARBA" id="ARBA00023136"/>
    </source>
</evidence>
<keyword evidence="4 7" id="KW-1133">Transmembrane helix</keyword>
<comment type="subcellular location">
    <subcellularLocation>
        <location evidence="1">Cell membrane</location>
        <topology evidence="1">Multi-pass membrane protein</topology>
    </subcellularLocation>
</comment>
<evidence type="ECO:0000259" key="8">
    <source>
        <dbReference type="PROSITE" id="PS50850"/>
    </source>
</evidence>
<dbReference type="PANTHER" id="PTHR43124">
    <property type="entry name" value="PURINE EFFLUX PUMP PBUE"/>
    <property type="match status" value="1"/>
</dbReference>
<dbReference type="SUPFAM" id="SSF103473">
    <property type="entry name" value="MFS general substrate transporter"/>
    <property type="match status" value="1"/>
</dbReference>
<feature type="transmembrane region" description="Helical" evidence="7">
    <location>
        <begin position="165"/>
        <end position="184"/>
    </location>
</feature>
<dbReference type="InterPro" id="IPR050189">
    <property type="entry name" value="MFS_Efflux_Transporters"/>
</dbReference>
<dbReference type="InterPro" id="IPR020846">
    <property type="entry name" value="MFS_dom"/>
</dbReference>
<dbReference type="RefSeq" id="WP_205258202.1">
    <property type="nucleotide sequence ID" value="NZ_BAAAPV010000002.1"/>
</dbReference>
<feature type="transmembrane region" description="Helical" evidence="7">
    <location>
        <begin position="342"/>
        <end position="368"/>
    </location>
</feature>
<feature type="domain" description="Major facilitator superfamily (MFS) profile" evidence="8">
    <location>
        <begin position="1"/>
        <end position="409"/>
    </location>
</feature>
<feature type="transmembrane region" description="Helical" evidence="7">
    <location>
        <begin position="309"/>
        <end position="330"/>
    </location>
</feature>
<feature type="transmembrane region" description="Helical" evidence="7">
    <location>
        <begin position="218"/>
        <end position="239"/>
    </location>
</feature>
<sequence length="465" mass="48091">MSASRLRWFVWGVAVLCYVAGVTARSSLAAVGADAVERFSLSASMLSGFAVLQLVVYAGMQIPVGILVDRWGPRVLIAGGAALIAGGQTLLAVAGDVRFALLGRAVVGAGDAMTFVSILRLLPAWFPARVTPVLTQVTGMLGQLGQLISVIPFAALVGLQGWRTAFLGLAGAHLLAAILAGLVLRDSPSARTRPVTAGTLRAAAAGVRVAWAHPGTRLGFWSHFSTPFAGTVFALLWGYPFLVSGEGLTRAGAAGLMVVFVVANLAAAPVIGQLVATHPLRRSWLVLGMVAVQATAWALVLAWPGRAPSTVLTVLVIALAVGGPASMIGFDYARTSNPLTRLGAASGAVNGAGFLAAILALLGVGLVLDLQGAGAGDPTLGQFRWAMLVHYPVWILGVVQVLRWRRRLRALMADEGVVVPPLRVVYRQRLFAAFTGPGGRASAPTPSTAAPSVRTATGADDKESP</sequence>
<dbReference type="Pfam" id="PF07690">
    <property type="entry name" value="MFS_1"/>
    <property type="match status" value="1"/>
</dbReference>
<feature type="transmembrane region" description="Helical" evidence="7">
    <location>
        <begin position="383"/>
        <end position="402"/>
    </location>
</feature>
<evidence type="ECO:0000313" key="10">
    <source>
        <dbReference type="Proteomes" id="UP000663801"/>
    </source>
</evidence>
<evidence type="ECO:0000256" key="7">
    <source>
        <dbReference type="SAM" id="Phobius"/>
    </source>
</evidence>
<evidence type="ECO:0000256" key="2">
    <source>
        <dbReference type="ARBA" id="ARBA00022475"/>
    </source>
</evidence>
<evidence type="ECO:0000256" key="1">
    <source>
        <dbReference type="ARBA" id="ARBA00004651"/>
    </source>
</evidence>
<evidence type="ECO:0000256" key="3">
    <source>
        <dbReference type="ARBA" id="ARBA00022692"/>
    </source>
</evidence>
<gene>
    <name evidence="9" type="ORF">JL107_16640</name>
</gene>
<protein>
    <submittedName>
        <fullName evidence="9">MFS transporter</fullName>
    </submittedName>
</protein>
<accession>A0A939C1V2</accession>
<dbReference type="AlphaFoldDB" id="A0A939C1V2"/>
<keyword evidence="5 7" id="KW-0472">Membrane</keyword>
<dbReference type="InterPro" id="IPR036259">
    <property type="entry name" value="MFS_trans_sf"/>
</dbReference>
<name>A0A939C1V2_9ACTN</name>
<feature type="transmembrane region" description="Helical" evidence="7">
    <location>
        <begin position="251"/>
        <end position="272"/>
    </location>
</feature>
<feature type="transmembrane region" description="Helical" evidence="7">
    <location>
        <begin position="134"/>
        <end position="159"/>
    </location>
</feature>
<keyword evidence="3 7" id="KW-0812">Transmembrane</keyword>
<feature type="transmembrane region" description="Helical" evidence="7">
    <location>
        <begin position="75"/>
        <end position="95"/>
    </location>
</feature>
<dbReference type="PANTHER" id="PTHR43124:SF3">
    <property type="entry name" value="CHLORAMPHENICOL EFFLUX PUMP RV0191"/>
    <property type="match status" value="1"/>
</dbReference>
<feature type="transmembrane region" description="Helical" evidence="7">
    <location>
        <begin position="45"/>
        <end position="68"/>
    </location>
</feature>
<proteinExistence type="predicted"/>
<dbReference type="EMBL" id="JAERWL010000015">
    <property type="protein sequence ID" value="MBM9478078.1"/>
    <property type="molecule type" value="Genomic_DNA"/>
</dbReference>
<dbReference type="Proteomes" id="UP000663801">
    <property type="component" value="Unassembled WGS sequence"/>
</dbReference>
<dbReference type="CDD" id="cd06174">
    <property type="entry name" value="MFS"/>
    <property type="match status" value="1"/>
</dbReference>
<evidence type="ECO:0000313" key="9">
    <source>
        <dbReference type="EMBL" id="MBM9478078.1"/>
    </source>
</evidence>
<keyword evidence="10" id="KW-1185">Reference proteome</keyword>